<dbReference type="PANTHER" id="PTHR43205">
    <property type="entry name" value="PROSTAGLANDIN REDUCTASE"/>
    <property type="match status" value="1"/>
</dbReference>
<dbReference type="AlphaFoldDB" id="A0A376X221"/>
<dbReference type="SUPFAM" id="SSF51735">
    <property type="entry name" value="NAD(P)-binding Rossmann-fold domains"/>
    <property type="match status" value="1"/>
</dbReference>
<dbReference type="Gene3D" id="3.40.50.720">
    <property type="entry name" value="NAD(P)-binding Rossmann-like Domain"/>
    <property type="match status" value="1"/>
</dbReference>
<dbReference type="Gene3D" id="3.90.180.10">
    <property type="entry name" value="Medium-chain alcohol dehydrogenases, catalytic domain"/>
    <property type="match status" value="1"/>
</dbReference>
<dbReference type="EMBL" id="UGDD01000002">
    <property type="protein sequence ID" value="STJ55124.1"/>
    <property type="molecule type" value="Genomic_DNA"/>
</dbReference>
<evidence type="ECO:0000259" key="4">
    <source>
        <dbReference type="Pfam" id="PF16884"/>
    </source>
</evidence>
<dbReference type="CDD" id="cd05288">
    <property type="entry name" value="PGDH"/>
    <property type="match status" value="1"/>
</dbReference>
<accession>A0A376X221</accession>
<evidence type="ECO:0000313" key="5">
    <source>
        <dbReference type="EMBL" id="STJ55124.1"/>
    </source>
</evidence>
<feature type="region of interest" description="Disordered" evidence="2">
    <location>
        <begin position="1"/>
        <end position="24"/>
    </location>
</feature>
<dbReference type="SUPFAM" id="SSF50129">
    <property type="entry name" value="GroES-like"/>
    <property type="match status" value="1"/>
</dbReference>
<evidence type="ECO:0000259" key="3">
    <source>
        <dbReference type="Pfam" id="PF00107"/>
    </source>
</evidence>
<gene>
    <name evidence="5" type="primary">curA</name>
    <name evidence="5" type="ORF">NCTC9045_03043</name>
</gene>
<dbReference type="GO" id="GO:0016628">
    <property type="term" value="F:oxidoreductase activity, acting on the CH-CH group of donors, NAD or NADP as acceptor"/>
    <property type="evidence" value="ECO:0007669"/>
    <property type="project" value="InterPro"/>
</dbReference>
<dbReference type="InterPro" id="IPR013149">
    <property type="entry name" value="ADH-like_C"/>
</dbReference>
<dbReference type="InterPro" id="IPR011032">
    <property type="entry name" value="GroES-like_sf"/>
</dbReference>
<name>A0A376X221_ECOLX</name>
<dbReference type="Pfam" id="PF00107">
    <property type="entry name" value="ADH_zinc_N"/>
    <property type="match status" value="1"/>
</dbReference>
<dbReference type="PANTHER" id="PTHR43205:SF7">
    <property type="entry name" value="PROSTAGLANDIN REDUCTASE 1"/>
    <property type="match status" value="1"/>
</dbReference>
<dbReference type="Proteomes" id="UP000254503">
    <property type="component" value="Unassembled WGS sequence"/>
</dbReference>
<dbReference type="EC" id="1.3.1.-" evidence="5"/>
<organism evidence="5 6">
    <name type="scientific">Escherichia coli</name>
    <dbReference type="NCBI Taxonomy" id="562"/>
    <lineage>
        <taxon>Bacteria</taxon>
        <taxon>Pseudomonadati</taxon>
        <taxon>Pseudomonadota</taxon>
        <taxon>Gammaproteobacteria</taxon>
        <taxon>Enterobacterales</taxon>
        <taxon>Enterobacteriaceae</taxon>
        <taxon>Escherichia</taxon>
    </lineage>
</organism>
<evidence type="ECO:0000256" key="1">
    <source>
        <dbReference type="ARBA" id="ARBA00023002"/>
    </source>
</evidence>
<protein>
    <submittedName>
        <fullName evidence="5">Putative zinc-binding dehydrogenase</fullName>
        <ecNumber evidence="5">1.3.1.-</ecNumber>
    </submittedName>
</protein>
<dbReference type="InterPro" id="IPR036291">
    <property type="entry name" value="NAD(P)-bd_dom_sf"/>
</dbReference>
<feature type="domain" description="Alcohol dehydrogenase-like C-terminal" evidence="3">
    <location>
        <begin position="161"/>
        <end position="232"/>
    </location>
</feature>
<evidence type="ECO:0000256" key="2">
    <source>
        <dbReference type="SAM" id="MobiDB-lite"/>
    </source>
</evidence>
<feature type="domain" description="Oxidoreductase N-terminal" evidence="4">
    <location>
        <begin position="9"/>
        <end position="116"/>
    </location>
</feature>
<dbReference type="InterPro" id="IPR045010">
    <property type="entry name" value="MDR_fam"/>
</dbReference>
<feature type="compositionally biased region" description="Basic residues" evidence="2">
    <location>
        <begin position="1"/>
        <end position="10"/>
    </location>
</feature>
<dbReference type="Pfam" id="PF16884">
    <property type="entry name" value="ADH_N_2"/>
    <property type="match status" value="1"/>
</dbReference>
<dbReference type="InterPro" id="IPR041694">
    <property type="entry name" value="ADH_N_2"/>
</dbReference>
<sequence length="248" mass="27000">MGQQKQRNRRWVLASRPHGAPVPENFRLEEDDVATPGEGQVLLRTVYLSLDPYMRGRMSDEPSYSPPVDIGGVMVGGTVSRVVESNHPDYQSGDWVLGYSGWQDYDISSGDDLVKLGDHPQNPSWSLGVLGMPGFTAYMGLLDIGQPKEGETLVVAAATGPVGATVGQIGKLKGCRVVGVAGGAEKCRHATEVLGFDVCLDHHADDFAEQLAKACPKGIDIYYENVAVRYSMRCYRYLIHLRAFPSAD</sequence>
<keyword evidence="1 5" id="KW-0560">Oxidoreductase</keyword>
<reference evidence="5 6" key="1">
    <citation type="submission" date="2018-06" db="EMBL/GenBank/DDBJ databases">
        <authorList>
            <consortium name="Pathogen Informatics"/>
            <person name="Doyle S."/>
        </authorList>
    </citation>
    <scope>NUCLEOTIDE SEQUENCE [LARGE SCALE GENOMIC DNA]</scope>
    <source>
        <strain evidence="5 6">NCTC9045</strain>
    </source>
</reference>
<evidence type="ECO:0000313" key="6">
    <source>
        <dbReference type="Proteomes" id="UP000254503"/>
    </source>
</evidence>
<proteinExistence type="predicted"/>